<evidence type="ECO:0000256" key="18">
    <source>
        <dbReference type="RuleBase" id="RU003938"/>
    </source>
</evidence>
<reference evidence="21" key="1">
    <citation type="submission" date="2014-12" db="EMBL/GenBank/DDBJ databases">
        <authorList>
            <person name="Salcher M.M."/>
        </authorList>
    </citation>
    <scope>NUCLEOTIDE SEQUENCE [LARGE SCALE GENOMIC DNA]</scope>
    <source>
        <strain evidence="21">MMS-10A-171</strain>
    </source>
</reference>
<organism evidence="20 21">
    <name type="scientific">Candidatus Methylopumilus turicensis</name>
    <dbReference type="NCBI Taxonomy" id="1581680"/>
    <lineage>
        <taxon>Bacteria</taxon>
        <taxon>Pseudomonadati</taxon>
        <taxon>Pseudomonadota</taxon>
        <taxon>Betaproteobacteria</taxon>
        <taxon>Nitrosomonadales</taxon>
        <taxon>Methylophilaceae</taxon>
        <taxon>Candidatus Methylopumilus</taxon>
    </lineage>
</organism>
<dbReference type="AlphaFoldDB" id="A0A0B7IZE8"/>
<evidence type="ECO:0000256" key="15">
    <source>
        <dbReference type="ARBA" id="ARBA00023136"/>
    </source>
</evidence>
<dbReference type="UniPathway" id="UPA00557">
    <property type="reaction ID" value="UER00614"/>
</dbReference>
<dbReference type="GO" id="GO:0004605">
    <property type="term" value="F:phosphatidate cytidylyltransferase activity"/>
    <property type="evidence" value="ECO:0007669"/>
    <property type="project" value="UniProtKB-EC"/>
</dbReference>
<keyword evidence="8" id="KW-1003">Cell membrane</keyword>
<keyword evidence="12 18" id="KW-0548">Nucleotidyltransferase</keyword>
<evidence type="ECO:0000256" key="19">
    <source>
        <dbReference type="SAM" id="Phobius"/>
    </source>
</evidence>
<feature type="transmembrane region" description="Helical" evidence="19">
    <location>
        <begin position="251"/>
        <end position="270"/>
    </location>
</feature>
<evidence type="ECO:0000256" key="4">
    <source>
        <dbReference type="ARBA" id="ARBA00005189"/>
    </source>
</evidence>
<dbReference type="KEGG" id="mbac:BN1209_0853"/>
<feature type="transmembrane region" description="Helical" evidence="19">
    <location>
        <begin position="79"/>
        <end position="102"/>
    </location>
</feature>
<dbReference type="EC" id="2.7.7.41" evidence="6 18"/>
<keyword evidence="10 18" id="KW-0808">Transferase</keyword>
<evidence type="ECO:0000313" key="20">
    <source>
        <dbReference type="EMBL" id="CEN55896.1"/>
    </source>
</evidence>
<evidence type="ECO:0000313" key="21">
    <source>
        <dbReference type="Proteomes" id="UP000056322"/>
    </source>
</evidence>
<feature type="transmembrane region" description="Helical" evidence="19">
    <location>
        <begin position="135"/>
        <end position="154"/>
    </location>
</feature>
<dbReference type="PANTHER" id="PTHR46382">
    <property type="entry name" value="PHOSPHATIDATE CYTIDYLYLTRANSFERASE"/>
    <property type="match status" value="1"/>
</dbReference>
<comment type="similarity">
    <text evidence="5 18">Belongs to the CDS family.</text>
</comment>
<protein>
    <recommendedName>
        <fullName evidence="7 18">Phosphatidate cytidylyltransferase</fullName>
        <ecNumber evidence="6 18">2.7.7.41</ecNumber>
    </recommendedName>
</protein>
<comment type="pathway">
    <text evidence="4">Lipid metabolism.</text>
</comment>
<comment type="subcellular location">
    <subcellularLocation>
        <location evidence="2">Cell membrane</location>
        <topology evidence="2">Multi-pass membrane protein</topology>
    </subcellularLocation>
</comment>
<dbReference type="Proteomes" id="UP000056322">
    <property type="component" value="Chromosome 1"/>
</dbReference>
<evidence type="ECO:0000256" key="13">
    <source>
        <dbReference type="ARBA" id="ARBA00022989"/>
    </source>
</evidence>
<dbReference type="OrthoDB" id="9799199at2"/>
<evidence type="ECO:0000256" key="2">
    <source>
        <dbReference type="ARBA" id="ARBA00004651"/>
    </source>
</evidence>
<gene>
    <name evidence="20" type="ORF">BN1209_0853</name>
</gene>
<feature type="transmembrane region" description="Helical" evidence="19">
    <location>
        <begin position="199"/>
        <end position="217"/>
    </location>
</feature>
<dbReference type="Pfam" id="PF01148">
    <property type="entry name" value="CTP_transf_1"/>
    <property type="match status" value="1"/>
</dbReference>
<dbReference type="RefSeq" id="WP_045751099.1">
    <property type="nucleotide sequence ID" value="NZ_LN794158.1"/>
</dbReference>
<proteinExistence type="inferred from homology"/>
<dbReference type="GO" id="GO:0005886">
    <property type="term" value="C:plasma membrane"/>
    <property type="evidence" value="ECO:0007669"/>
    <property type="project" value="UniProtKB-SubCell"/>
</dbReference>
<dbReference type="EMBL" id="LN794158">
    <property type="protein sequence ID" value="CEN55896.1"/>
    <property type="molecule type" value="Genomic_DNA"/>
</dbReference>
<evidence type="ECO:0000256" key="14">
    <source>
        <dbReference type="ARBA" id="ARBA00023098"/>
    </source>
</evidence>
<keyword evidence="14" id="KW-0443">Lipid metabolism</keyword>
<evidence type="ECO:0000256" key="8">
    <source>
        <dbReference type="ARBA" id="ARBA00022475"/>
    </source>
</evidence>
<evidence type="ECO:0000256" key="3">
    <source>
        <dbReference type="ARBA" id="ARBA00005119"/>
    </source>
</evidence>
<keyword evidence="16" id="KW-0594">Phospholipid biosynthesis</keyword>
<evidence type="ECO:0000256" key="16">
    <source>
        <dbReference type="ARBA" id="ARBA00023209"/>
    </source>
</evidence>
<dbReference type="HOGENOM" id="CLU_037294_1_2_4"/>
<feature type="transmembrane region" description="Helical" evidence="19">
    <location>
        <begin position="56"/>
        <end position="73"/>
    </location>
</feature>
<keyword evidence="17" id="KW-1208">Phospholipid metabolism</keyword>
<accession>A0A0B7IZE8</accession>
<evidence type="ECO:0000256" key="9">
    <source>
        <dbReference type="ARBA" id="ARBA00022516"/>
    </source>
</evidence>
<evidence type="ECO:0000256" key="12">
    <source>
        <dbReference type="ARBA" id="ARBA00022695"/>
    </source>
</evidence>
<feature type="transmembrane region" description="Helical" evidence="19">
    <location>
        <begin position="109"/>
        <end position="129"/>
    </location>
</feature>
<dbReference type="STRING" id="1581680.BN1209_0853"/>
<keyword evidence="15 19" id="KW-0472">Membrane</keyword>
<dbReference type="InterPro" id="IPR000374">
    <property type="entry name" value="PC_trans"/>
</dbReference>
<evidence type="ECO:0000256" key="6">
    <source>
        <dbReference type="ARBA" id="ARBA00012487"/>
    </source>
</evidence>
<evidence type="ECO:0000256" key="7">
    <source>
        <dbReference type="ARBA" id="ARBA00019373"/>
    </source>
</evidence>
<comment type="catalytic activity">
    <reaction evidence="1 18">
        <text>a 1,2-diacyl-sn-glycero-3-phosphate + CTP + H(+) = a CDP-1,2-diacyl-sn-glycerol + diphosphate</text>
        <dbReference type="Rhea" id="RHEA:16229"/>
        <dbReference type="ChEBI" id="CHEBI:15378"/>
        <dbReference type="ChEBI" id="CHEBI:33019"/>
        <dbReference type="ChEBI" id="CHEBI:37563"/>
        <dbReference type="ChEBI" id="CHEBI:58332"/>
        <dbReference type="ChEBI" id="CHEBI:58608"/>
        <dbReference type="EC" id="2.7.7.41"/>
    </reaction>
</comment>
<evidence type="ECO:0000256" key="11">
    <source>
        <dbReference type="ARBA" id="ARBA00022692"/>
    </source>
</evidence>
<keyword evidence="21" id="KW-1185">Reference proteome</keyword>
<evidence type="ECO:0000256" key="10">
    <source>
        <dbReference type="ARBA" id="ARBA00022679"/>
    </source>
</evidence>
<feature type="transmembrane region" description="Helical" evidence="19">
    <location>
        <begin position="175"/>
        <end position="193"/>
    </location>
</feature>
<keyword evidence="13 19" id="KW-1133">Transmembrane helix</keyword>
<keyword evidence="9" id="KW-0444">Lipid biosynthesis</keyword>
<evidence type="ECO:0000256" key="17">
    <source>
        <dbReference type="ARBA" id="ARBA00023264"/>
    </source>
</evidence>
<dbReference type="GO" id="GO:0016024">
    <property type="term" value="P:CDP-diacylglycerol biosynthetic process"/>
    <property type="evidence" value="ECO:0007669"/>
    <property type="project" value="UniProtKB-UniPathway"/>
</dbReference>
<dbReference type="PROSITE" id="PS01315">
    <property type="entry name" value="CDS"/>
    <property type="match status" value="1"/>
</dbReference>
<evidence type="ECO:0000256" key="1">
    <source>
        <dbReference type="ARBA" id="ARBA00001698"/>
    </source>
</evidence>
<sequence length="277" mass="30695">MLKTRLITSLILIITIGAAFVCLPQLYWGLLMLMISLLASWEWANMSKLNKSASIAYTASIGLFGLWLLILNPQLIQLIVFWSVFAAVLFWLIVAPILLGFNILISNRVVMALLGLVIIIPFALSMIALREINPILLVVFAMTVWIADTAAYFAGKRFGKRKLAPSISPGKTWEGVMGALVATTAFSFLLSYLTHQSYWFVLVFWGVMVLSILGDLFESLIKRQAGVKDSGNLLPGHGGVLDRIDGLTSSLPLVMFLLTLPIYYNLYLYLKAVVFNA</sequence>
<keyword evidence="11 18" id="KW-0812">Transmembrane</keyword>
<dbReference type="PANTHER" id="PTHR46382:SF1">
    <property type="entry name" value="PHOSPHATIDATE CYTIDYLYLTRANSFERASE"/>
    <property type="match status" value="1"/>
</dbReference>
<name>A0A0B7IZE8_9PROT</name>
<comment type="pathway">
    <text evidence="3 18">Phospholipid metabolism; CDP-diacylglycerol biosynthesis; CDP-diacylglycerol from sn-glycerol 3-phosphate: step 3/3.</text>
</comment>
<evidence type="ECO:0000256" key="5">
    <source>
        <dbReference type="ARBA" id="ARBA00010185"/>
    </source>
</evidence>